<feature type="compositionally biased region" description="Basic and acidic residues" evidence="1">
    <location>
        <begin position="188"/>
        <end position="234"/>
    </location>
</feature>
<dbReference type="CDD" id="cd03419">
    <property type="entry name" value="GRX_GRXh_1_2_like"/>
    <property type="match status" value="1"/>
</dbReference>
<dbReference type="Gene3D" id="3.40.30.10">
    <property type="entry name" value="Glutaredoxin"/>
    <property type="match status" value="1"/>
</dbReference>
<sequence length="270" mass="30228">MLMPKQPNTVHFLSSDCFLWIGYLFTYASVFHLPVVAQKCKLCVGKTDKYLFLEIIFLFLRFWPKFFVIFGIFATHTMGGYQGKVYNTPEEAEEFVKTTVDAHSVVLFTKRFSPYCYKATSAFKSIKVQYEEVMLTGRPDCQIIQDVLLSMTGARTVPRVFVHQKCIGGGNETSQLNKEGKLKALVEGKDEEQPTAKDESAPKQEEQQADGEATKDEPAEQKTAETTSDDKPAEDAAAEQTPTEEAPAEQAPVDEAPAEKKEEDKEQDAA</sequence>
<keyword evidence="2" id="KW-0472">Membrane</keyword>
<feature type="transmembrane region" description="Helical" evidence="2">
    <location>
        <begin position="50"/>
        <end position="74"/>
    </location>
</feature>
<dbReference type="InterPro" id="IPR014025">
    <property type="entry name" value="Glutaredoxin_subgr"/>
</dbReference>
<organism evidence="4 5">
    <name type="scientific">Clavelina lepadiformis</name>
    <name type="common">Light-bulb sea squirt</name>
    <name type="synonym">Ascidia lepadiformis</name>
    <dbReference type="NCBI Taxonomy" id="159417"/>
    <lineage>
        <taxon>Eukaryota</taxon>
        <taxon>Metazoa</taxon>
        <taxon>Chordata</taxon>
        <taxon>Tunicata</taxon>
        <taxon>Ascidiacea</taxon>
        <taxon>Aplousobranchia</taxon>
        <taxon>Clavelinidae</taxon>
        <taxon>Clavelina</taxon>
    </lineage>
</organism>
<dbReference type="InterPro" id="IPR036249">
    <property type="entry name" value="Thioredoxin-like_sf"/>
</dbReference>
<feature type="transmembrane region" description="Helical" evidence="2">
    <location>
        <begin position="20"/>
        <end position="38"/>
    </location>
</feature>
<evidence type="ECO:0000313" key="4">
    <source>
        <dbReference type="EMBL" id="CAK8697351.1"/>
    </source>
</evidence>
<reference evidence="4 5" key="1">
    <citation type="submission" date="2024-02" db="EMBL/GenBank/DDBJ databases">
        <authorList>
            <person name="Daric V."/>
            <person name="Darras S."/>
        </authorList>
    </citation>
    <scope>NUCLEOTIDE SEQUENCE [LARGE SCALE GENOMIC DNA]</scope>
</reference>
<dbReference type="PRINTS" id="PR00160">
    <property type="entry name" value="GLUTAREDOXIN"/>
</dbReference>
<keyword evidence="2" id="KW-0812">Transmembrane</keyword>
<dbReference type="PANTHER" id="PTHR45694:SF18">
    <property type="entry name" value="GLUTAREDOXIN-1-RELATED"/>
    <property type="match status" value="1"/>
</dbReference>
<feature type="region of interest" description="Disordered" evidence="1">
    <location>
        <begin position="188"/>
        <end position="270"/>
    </location>
</feature>
<dbReference type="PANTHER" id="PTHR45694">
    <property type="entry name" value="GLUTAREDOXIN 2"/>
    <property type="match status" value="1"/>
</dbReference>
<evidence type="ECO:0000259" key="3">
    <source>
        <dbReference type="Pfam" id="PF00462"/>
    </source>
</evidence>
<comment type="caution">
    <text evidence="4">The sequence shown here is derived from an EMBL/GenBank/DDBJ whole genome shotgun (WGS) entry which is preliminary data.</text>
</comment>
<accession>A0ABP0H2A7</accession>
<feature type="compositionally biased region" description="Basic and acidic residues" evidence="1">
    <location>
        <begin position="257"/>
        <end position="270"/>
    </location>
</feature>
<evidence type="ECO:0000256" key="1">
    <source>
        <dbReference type="SAM" id="MobiDB-lite"/>
    </source>
</evidence>
<proteinExistence type="predicted"/>
<keyword evidence="5" id="KW-1185">Reference proteome</keyword>
<gene>
    <name evidence="4" type="ORF">CVLEPA_LOCUS30596</name>
</gene>
<dbReference type="EMBL" id="CAWYQH010000163">
    <property type="protein sequence ID" value="CAK8697351.1"/>
    <property type="molecule type" value="Genomic_DNA"/>
</dbReference>
<name>A0ABP0H2A7_CLALP</name>
<dbReference type="PROSITE" id="PS51354">
    <property type="entry name" value="GLUTAREDOXIN_2"/>
    <property type="match status" value="1"/>
</dbReference>
<feature type="compositionally biased region" description="Low complexity" evidence="1">
    <location>
        <begin position="238"/>
        <end position="255"/>
    </location>
</feature>
<dbReference type="InterPro" id="IPR002109">
    <property type="entry name" value="Glutaredoxin"/>
</dbReference>
<evidence type="ECO:0000256" key="2">
    <source>
        <dbReference type="SAM" id="Phobius"/>
    </source>
</evidence>
<keyword evidence="2" id="KW-1133">Transmembrane helix</keyword>
<evidence type="ECO:0000313" key="5">
    <source>
        <dbReference type="Proteomes" id="UP001642483"/>
    </source>
</evidence>
<dbReference type="Proteomes" id="UP001642483">
    <property type="component" value="Unassembled WGS sequence"/>
</dbReference>
<feature type="domain" description="Glutaredoxin" evidence="3">
    <location>
        <begin position="105"/>
        <end position="167"/>
    </location>
</feature>
<dbReference type="Pfam" id="PF00462">
    <property type="entry name" value="Glutaredoxin"/>
    <property type="match status" value="1"/>
</dbReference>
<dbReference type="SUPFAM" id="SSF52833">
    <property type="entry name" value="Thioredoxin-like"/>
    <property type="match status" value="1"/>
</dbReference>
<protein>
    <recommendedName>
        <fullName evidence="3">Glutaredoxin domain-containing protein</fullName>
    </recommendedName>
</protein>